<feature type="domain" description="Amino acid permease/ SLC12A" evidence="6">
    <location>
        <begin position="37"/>
        <end position="406"/>
    </location>
</feature>
<evidence type="ECO:0000313" key="8">
    <source>
        <dbReference type="Proteomes" id="UP000694941"/>
    </source>
</evidence>
<dbReference type="InterPro" id="IPR004841">
    <property type="entry name" value="AA-permease/SLC12A_dom"/>
</dbReference>
<dbReference type="Pfam" id="PF13906">
    <property type="entry name" value="AA_permease_C"/>
    <property type="match status" value="1"/>
</dbReference>
<dbReference type="GeneID" id="106464507"/>
<feature type="transmembrane region" description="Helical" evidence="5">
    <location>
        <begin position="548"/>
        <end position="569"/>
    </location>
</feature>
<feature type="transmembrane region" description="Helical" evidence="5">
    <location>
        <begin position="192"/>
        <end position="212"/>
    </location>
</feature>
<evidence type="ECO:0000256" key="3">
    <source>
        <dbReference type="ARBA" id="ARBA00022989"/>
    </source>
</evidence>
<evidence type="ECO:0000313" key="9">
    <source>
        <dbReference type="RefSeq" id="XP_022247954.1"/>
    </source>
</evidence>
<keyword evidence="3 5" id="KW-1133">Transmembrane helix</keyword>
<dbReference type="InterPro" id="IPR029485">
    <property type="entry name" value="CAT_C"/>
</dbReference>
<name>A0ABM1SWE8_LIMPO</name>
<evidence type="ECO:0000259" key="6">
    <source>
        <dbReference type="Pfam" id="PF00324"/>
    </source>
</evidence>
<dbReference type="Proteomes" id="UP000694941">
    <property type="component" value="Unplaced"/>
</dbReference>
<feature type="transmembrane region" description="Helical" evidence="5">
    <location>
        <begin position="384"/>
        <end position="406"/>
    </location>
</feature>
<feature type="transmembrane region" description="Helical" evidence="5">
    <location>
        <begin position="97"/>
        <end position="118"/>
    </location>
</feature>
<dbReference type="PANTHER" id="PTHR43243:SF105">
    <property type="entry name" value="CATIONIC AMINO ACID TRANSPORTER C-TERMINAL DOMAIN-CONTAINING PROTEIN"/>
    <property type="match status" value="1"/>
</dbReference>
<feature type="transmembrane region" description="Helical" evidence="5">
    <location>
        <begin position="224"/>
        <end position="248"/>
    </location>
</feature>
<gene>
    <name evidence="9" type="primary">LOC106464507</name>
</gene>
<organism evidence="8 9">
    <name type="scientific">Limulus polyphemus</name>
    <name type="common">Atlantic horseshoe crab</name>
    <dbReference type="NCBI Taxonomy" id="6850"/>
    <lineage>
        <taxon>Eukaryota</taxon>
        <taxon>Metazoa</taxon>
        <taxon>Ecdysozoa</taxon>
        <taxon>Arthropoda</taxon>
        <taxon>Chelicerata</taxon>
        <taxon>Merostomata</taxon>
        <taxon>Xiphosura</taxon>
        <taxon>Limulidae</taxon>
        <taxon>Limulus</taxon>
    </lineage>
</organism>
<comment type="subcellular location">
    <subcellularLocation>
        <location evidence="1">Membrane</location>
        <topology evidence="1">Multi-pass membrane protein</topology>
    </subcellularLocation>
</comment>
<dbReference type="PANTHER" id="PTHR43243">
    <property type="entry name" value="INNER MEMBRANE TRANSPORTER YGJI-RELATED"/>
    <property type="match status" value="1"/>
</dbReference>
<sequence>MGENLTALWRVLSRKKITSCPGEGGRPLQRCLSVVDVTCLGLATTLGTGVYCLLGEAAREHTGPSVVLSYLIAAVASCLVGLCYSELATRFPRGGSAYVYSYATFGEFFGFLIGWSMILEYTIGAALAAKTWSQYFDVVSNGSLFNFFNQPLGALGIPGLDRYPDVPAVLVIMTVTVGVMGKVKLGCIVNNALVFVNFLVIIGMVLVGMFNLDSENWTAGSGFFPHGVGGVFSAASVCFFAFVGYDVIATSGGEIMHRTKTLPGAVNFTFLVGLVVSFITATAVTLVIPCSLLDRRGSLLEAFEVRKIRGMKLFVIVGANCGLLSSVGTSLFALSRVQHSLANDGLLFQFLTRYNERTGTSWSACIVSASLSAVFALFCDSRTLLGILGMGTLTSFTSVLLSVLCLRYGVLEGLPLELSEMSRESTATLPLGGANLSGHNSYAEDYLHVVNASTQTSFAGENITTEAITRSNCLEYCSSRNTDYANSVGGRPTVDLITMTDRRRRNYGALHPRPVSVELVNDTYVTSLTELSAQDSTNQKLGPTSKSAVVTAILVAAVITIIGAMGVITMHVPHRFAQSRWWVEVVFSFLMITVVVCVGCIIRQPHHKPRSKNSVTCVPVLPLCALWMTVHFMASLSYTSWLAFLFWILLGILEYMAYGVWHSTERSLDDSVDVALLDVVEEPNADATYRSNEREALVNVS</sequence>
<keyword evidence="2 5" id="KW-0812">Transmembrane</keyword>
<evidence type="ECO:0000256" key="5">
    <source>
        <dbReference type="SAM" id="Phobius"/>
    </source>
</evidence>
<protein>
    <submittedName>
        <fullName evidence="9">High affinity cationic amino acid transporter 1-like</fullName>
    </submittedName>
</protein>
<feature type="transmembrane region" description="Helical" evidence="5">
    <location>
        <begin position="359"/>
        <end position="378"/>
    </location>
</feature>
<dbReference type="Pfam" id="PF00324">
    <property type="entry name" value="AA_permease"/>
    <property type="match status" value="1"/>
</dbReference>
<feature type="transmembrane region" description="Helical" evidence="5">
    <location>
        <begin position="614"/>
        <end position="634"/>
    </location>
</feature>
<evidence type="ECO:0000259" key="7">
    <source>
        <dbReference type="Pfam" id="PF13906"/>
    </source>
</evidence>
<reference evidence="9" key="1">
    <citation type="submission" date="2025-08" db="UniProtKB">
        <authorList>
            <consortium name="RefSeq"/>
        </authorList>
    </citation>
    <scope>IDENTIFICATION</scope>
    <source>
        <tissue evidence="9">Muscle</tissue>
    </source>
</reference>
<feature type="transmembrane region" description="Helical" evidence="5">
    <location>
        <begin position="67"/>
        <end position="85"/>
    </location>
</feature>
<proteinExistence type="predicted"/>
<feature type="domain" description="Cationic amino acid transporter C-terminal" evidence="7">
    <location>
        <begin position="617"/>
        <end position="663"/>
    </location>
</feature>
<feature type="transmembrane region" description="Helical" evidence="5">
    <location>
        <begin position="581"/>
        <end position="602"/>
    </location>
</feature>
<feature type="transmembrane region" description="Helical" evidence="5">
    <location>
        <begin position="313"/>
        <end position="334"/>
    </location>
</feature>
<feature type="transmembrane region" description="Helical" evidence="5">
    <location>
        <begin position="640"/>
        <end position="661"/>
    </location>
</feature>
<evidence type="ECO:0000256" key="4">
    <source>
        <dbReference type="ARBA" id="ARBA00023136"/>
    </source>
</evidence>
<feature type="transmembrane region" description="Helical" evidence="5">
    <location>
        <begin position="268"/>
        <end position="293"/>
    </location>
</feature>
<accession>A0ABM1SWE8</accession>
<keyword evidence="8" id="KW-1185">Reference proteome</keyword>
<dbReference type="RefSeq" id="XP_022247954.1">
    <property type="nucleotide sequence ID" value="XM_022392246.1"/>
</dbReference>
<keyword evidence="4 5" id="KW-0472">Membrane</keyword>
<dbReference type="Gene3D" id="1.20.1740.10">
    <property type="entry name" value="Amino acid/polyamine transporter I"/>
    <property type="match status" value="2"/>
</dbReference>
<evidence type="ECO:0000256" key="2">
    <source>
        <dbReference type="ARBA" id="ARBA00022692"/>
    </source>
</evidence>
<evidence type="ECO:0000256" key="1">
    <source>
        <dbReference type="ARBA" id="ARBA00004141"/>
    </source>
</evidence>